<dbReference type="Proteomes" id="UP000435112">
    <property type="component" value="Unassembled WGS sequence"/>
</dbReference>
<dbReference type="Pfam" id="PF01753">
    <property type="entry name" value="zf-MYND"/>
    <property type="match status" value="1"/>
</dbReference>
<dbReference type="PROSITE" id="PS01360">
    <property type="entry name" value="ZF_MYND_1"/>
    <property type="match status" value="1"/>
</dbReference>
<dbReference type="SUPFAM" id="SSF144232">
    <property type="entry name" value="HIT/MYND zinc finger-like"/>
    <property type="match status" value="1"/>
</dbReference>
<reference evidence="8 10" key="1">
    <citation type="submission" date="2018-08" db="EMBL/GenBank/DDBJ databases">
        <title>Genomic investigation of the strawberry pathogen Phytophthora fragariae indicates pathogenicity is determined by transcriptional variation in three key races.</title>
        <authorList>
            <person name="Adams T.M."/>
            <person name="Armitage A.D."/>
            <person name="Sobczyk M.K."/>
            <person name="Bates H.J."/>
            <person name="Dunwell J.M."/>
            <person name="Nellist C.F."/>
            <person name="Harrison R.J."/>
        </authorList>
    </citation>
    <scope>NUCLEOTIDE SEQUENCE [LARGE SCALE GENOMIC DNA]</scope>
    <source>
        <strain evidence="6 9">SCRP249</strain>
        <strain evidence="7 11">SCRP324</strain>
        <strain evidence="8 10">SCRP333</strain>
    </source>
</reference>
<feature type="domain" description="MYND-type" evidence="5">
    <location>
        <begin position="7"/>
        <end position="49"/>
    </location>
</feature>
<dbReference type="GO" id="GO:0008270">
    <property type="term" value="F:zinc ion binding"/>
    <property type="evidence" value="ECO:0007669"/>
    <property type="project" value="UniProtKB-KW"/>
</dbReference>
<evidence type="ECO:0000313" key="8">
    <source>
        <dbReference type="EMBL" id="KAE9308709.1"/>
    </source>
</evidence>
<dbReference type="AlphaFoldDB" id="A0A6A4DWC0"/>
<evidence type="ECO:0000313" key="10">
    <source>
        <dbReference type="Proteomes" id="UP000434957"/>
    </source>
</evidence>
<dbReference type="InterPro" id="IPR002893">
    <property type="entry name" value="Znf_MYND"/>
</dbReference>
<dbReference type="Proteomes" id="UP000429607">
    <property type="component" value="Unassembled WGS sequence"/>
</dbReference>
<evidence type="ECO:0000259" key="5">
    <source>
        <dbReference type="PROSITE" id="PS50865"/>
    </source>
</evidence>
<name>A0A6A4DWC0_9STRA</name>
<dbReference type="Gene3D" id="6.10.140.2220">
    <property type="match status" value="1"/>
</dbReference>
<keyword evidence="2 4" id="KW-0863">Zinc-finger</keyword>
<evidence type="ECO:0000256" key="2">
    <source>
        <dbReference type="ARBA" id="ARBA00022771"/>
    </source>
</evidence>
<dbReference type="Proteomes" id="UP000434957">
    <property type="component" value="Unassembled WGS sequence"/>
</dbReference>
<evidence type="ECO:0000313" key="6">
    <source>
        <dbReference type="EMBL" id="KAE8997586.1"/>
    </source>
</evidence>
<keyword evidence="1" id="KW-0479">Metal-binding</keyword>
<evidence type="ECO:0000256" key="1">
    <source>
        <dbReference type="ARBA" id="ARBA00022723"/>
    </source>
</evidence>
<comment type="caution">
    <text evidence="8">The sequence shown here is derived from an EMBL/GenBank/DDBJ whole genome shotgun (WGS) entry which is preliminary data.</text>
</comment>
<evidence type="ECO:0000313" key="7">
    <source>
        <dbReference type="EMBL" id="KAE9044806.1"/>
    </source>
</evidence>
<protein>
    <recommendedName>
        <fullName evidence="5">MYND-type domain-containing protein</fullName>
    </recommendedName>
</protein>
<dbReference type="EMBL" id="QXFV01001828">
    <property type="protein sequence ID" value="KAE8997586.1"/>
    <property type="molecule type" value="Genomic_DNA"/>
</dbReference>
<keyword evidence="3" id="KW-0862">Zinc</keyword>
<evidence type="ECO:0000313" key="9">
    <source>
        <dbReference type="Proteomes" id="UP000429607"/>
    </source>
</evidence>
<dbReference type="PROSITE" id="PS50865">
    <property type="entry name" value="ZF_MYND_2"/>
    <property type="match status" value="1"/>
</dbReference>
<dbReference type="EMBL" id="QXFT01001864">
    <property type="protein sequence ID" value="KAE9308709.1"/>
    <property type="molecule type" value="Genomic_DNA"/>
</dbReference>
<dbReference type="OrthoDB" id="60251at2759"/>
<evidence type="ECO:0000256" key="3">
    <source>
        <dbReference type="ARBA" id="ARBA00022833"/>
    </source>
</evidence>
<sequence length="102" mass="11691">MVLQSECQVCGPRAGVSPESLFKCSRCQGVLYCGREHQSSDFPGHKALCKRVKQMRDLMAQEEHKIRHAEEDDWTPENAFETDVGHFWLSTARAPTCAPRWR</sequence>
<gene>
    <name evidence="6" type="ORF">PR001_g19541</name>
    <name evidence="7" type="ORF">PR002_g2594</name>
    <name evidence="8" type="ORF">PR003_g20680</name>
</gene>
<keyword evidence="10" id="KW-1185">Reference proteome</keyword>
<evidence type="ECO:0000256" key="4">
    <source>
        <dbReference type="PROSITE-ProRule" id="PRU00134"/>
    </source>
</evidence>
<organism evidence="8 10">
    <name type="scientific">Phytophthora rubi</name>
    <dbReference type="NCBI Taxonomy" id="129364"/>
    <lineage>
        <taxon>Eukaryota</taxon>
        <taxon>Sar</taxon>
        <taxon>Stramenopiles</taxon>
        <taxon>Oomycota</taxon>
        <taxon>Peronosporomycetes</taxon>
        <taxon>Peronosporales</taxon>
        <taxon>Peronosporaceae</taxon>
        <taxon>Phytophthora</taxon>
    </lineage>
</organism>
<accession>A0A6A4DWC0</accession>
<proteinExistence type="predicted"/>
<evidence type="ECO:0000313" key="11">
    <source>
        <dbReference type="Proteomes" id="UP000435112"/>
    </source>
</evidence>
<dbReference type="EMBL" id="QXFU01000089">
    <property type="protein sequence ID" value="KAE9044806.1"/>
    <property type="molecule type" value="Genomic_DNA"/>
</dbReference>